<evidence type="ECO:0000256" key="3">
    <source>
        <dbReference type="ARBA" id="ARBA00022723"/>
    </source>
</evidence>
<evidence type="ECO:0000256" key="4">
    <source>
        <dbReference type="ARBA" id="ARBA00022763"/>
    </source>
</evidence>
<dbReference type="InterPro" id="IPR000214">
    <property type="entry name" value="Znf_DNA_glyclase/AP_lyase"/>
</dbReference>
<dbReference type="InterPro" id="IPR010979">
    <property type="entry name" value="Ribosomal_uS13-like_H2TH"/>
</dbReference>
<evidence type="ECO:0000259" key="16">
    <source>
        <dbReference type="PROSITE" id="PS51068"/>
    </source>
</evidence>
<evidence type="ECO:0000259" key="15">
    <source>
        <dbReference type="PROSITE" id="PS51066"/>
    </source>
</evidence>
<keyword evidence="11" id="KW-0511">Multifunctional enzyme</keyword>
<dbReference type="SMART" id="SM01232">
    <property type="entry name" value="H2TH"/>
    <property type="match status" value="1"/>
</dbReference>
<dbReference type="InterPro" id="IPR012319">
    <property type="entry name" value="FPG_cat"/>
</dbReference>
<evidence type="ECO:0000256" key="5">
    <source>
        <dbReference type="ARBA" id="ARBA00022771"/>
    </source>
</evidence>
<dbReference type="Pfam" id="PF06831">
    <property type="entry name" value="H2TH"/>
    <property type="match status" value="1"/>
</dbReference>
<evidence type="ECO:0000256" key="8">
    <source>
        <dbReference type="ARBA" id="ARBA00023125"/>
    </source>
</evidence>
<accession>A0ABN2XKV8</accession>
<keyword evidence="18" id="KW-1185">Reference proteome</keyword>
<evidence type="ECO:0000256" key="11">
    <source>
        <dbReference type="ARBA" id="ARBA00023268"/>
    </source>
</evidence>
<gene>
    <name evidence="17" type="ORF">GCM10009824_11090</name>
</gene>
<comment type="catalytic activity">
    <reaction evidence="13">
        <text>2'-deoxyribonucleotide-(2'-deoxyribose 5'-phosphate)-2'-deoxyribonucleotide-DNA = a 3'-end 2'-deoxyribonucleotide-(2,3-dehydro-2,3-deoxyribose 5'-phosphate)-DNA + a 5'-end 5'-phospho-2'-deoxyribonucleoside-DNA + H(+)</text>
        <dbReference type="Rhea" id="RHEA:66592"/>
        <dbReference type="Rhea" id="RHEA-COMP:13180"/>
        <dbReference type="Rhea" id="RHEA-COMP:16897"/>
        <dbReference type="Rhea" id="RHEA-COMP:17067"/>
        <dbReference type="ChEBI" id="CHEBI:15378"/>
        <dbReference type="ChEBI" id="CHEBI:136412"/>
        <dbReference type="ChEBI" id="CHEBI:157695"/>
        <dbReference type="ChEBI" id="CHEBI:167181"/>
        <dbReference type="EC" id="4.2.99.18"/>
    </reaction>
</comment>
<dbReference type="InterPro" id="IPR015886">
    <property type="entry name" value="H2TH_FPG"/>
</dbReference>
<evidence type="ECO:0000256" key="1">
    <source>
        <dbReference type="ARBA" id="ARBA00001668"/>
    </source>
</evidence>
<dbReference type="Gene3D" id="1.10.8.50">
    <property type="match status" value="1"/>
</dbReference>
<dbReference type="Pfam" id="PF01149">
    <property type="entry name" value="Fapy_DNA_glyco"/>
    <property type="match status" value="1"/>
</dbReference>
<dbReference type="PROSITE" id="PS51068">
    <property type="entry name" value="FPG_CAT"/>
    <property type="match status" value="1"/>
</dbReference>
<dbReference type="Proteomes" id="UP001500166">
    <property type="component" value="Unassembled WGS sequence"/>
</dbReference>
<keyword evidence="7" id="KW-0862">Zinc</keyword>
<keyword evidence="3" id="KW-0479">Metal-binding</keyword>
<evidence type="ECO:0000313" key="18">
    <source>
        <dbReference type="Proteomes" id="UP001500166"/>
    </source>
</evidence>
<comment type="caution">
    <text evidence="17">The sequence shown here is derived from an EMBL/GenBank/DDBJ whole genome shotgun (WGS) entry which is preliminary data.</text>
</comment>
<protein>
    <submittedName>
        <fullName evidence="17">Fpg/Nei family DNA glycosylase</fullName>
    </submittedName>
</protein>
<organism evidence="17 18">
    <name type="scientific">Kocuria atrinae</name>
    <dbReference type="NCBI Taxonomy" id="592377"/>
    <lineage>
        <taxon>Bacteria</taxon>
        <taxon>Bacillati</taxon>
        <taxon>Actinomycetota</taxon>
        <taxon>Actinomycetes</taxon>
        <taxon>Micrococcales</taxon>
        <taxon>Micrococcaceae</taxon>
        <taxon>Kocuria</taxon>
    </lineage>
</organism>
<dbReference type="PANTHER" id="PTHR22993:SF9">
    <property type="entry name" value="FORMAMIDOPYRIMIDINE-DNA GLYCOSYLASE"/>
    <property type="match status" value="1"/>
</dbReference>
<keyword evidence="4" id="KW-0227">DNA damage</keyword>
<dbReference type="SUPFAM" id="SSF57716">
    <property type="entry name" value="Glucocorticoid receptor-like (DNA-binding domain)"/>
    <property type="match status" value="1"/>
</dbReference>
<dbReference type="EMBL" id="BAAAQA010000012">
    <property type="protein sequence ID" value="GAA2114104.1"/>
    <property type="molecule type" value="Genomic_DNA"/>
</dbReference>
<name>A0ABN2XKV8_9MICC</name>
<dbReference type="InterPro" id="IPR035937">
    <property type="entry name" value="FPG_N"/>
</dbReference>
<evidence type="ECO:0000256" key="7">
    <source>
        <dbReference type="ARBA" id="ARBA00022833"/>
    </source>
</evidence>
<comment type="similarity">
    <text evidence="2">Belongs to the FPG family.</text>
</comment>
<dbReference type="SUPFAM" id="SSF81624">
    <property type="entry name" value="N-terminal domain of MutM-like DNA repair proteins"/>
    <property type="match status" value="1"/>
</dbReference>
<evidence type="ECO:0000256" key="14">
    <source>
        <dbReference type="PROSITE-ProRule" id="PRU00391"/>
    </source>
</evidence>
<reference evidence="17 18" key="1">
    <citation type="journal article" date="2019" name="Int. J. Syst. Evol. Microbiol.">
        <title>The Global Catalogue of Microorganisms (GCM) 10K type strain sequencing project: providing services to taxonomists for standard genome sequencing and annotation.</title>
        <authorList>
            <consortium name="The Broad Institute Genomics Platform"/>
            <consortium name="The Broad Institute Genome Sequencing Center for Infectious Disease"/>
            <person name="Wu L."/>
            <person name="Ma J."/>
        </authorList>
    </citation>
    <scope>NUCLEOTIDE SEQUENCE [LARGE SCALE GENOMIC DNA]</scope>
    <source>
        <strain evidence="17 18">JCM 15914</strain>
    </source>
</reference>
<evidence type="ECO:0000256" key="13">
    <source>
        <dbReference type="ARBA" id="ARBA00044632"/>
    </source>
</evidence>
<dbReference type="PROSITE" id="PS51066">
    <property type="entry name" value="ZF_FPG_2"/>
    <property type="match status" value="1"/>
</dbReference>
<comment type="catalytic activity">
    <reaction evidence="1">
        <text>Hydrolysis of DNA containing ring-opened 7-methylguanine residues, releasing 2,6-diamino-4-hydroxy-5-(N-methyl)formamidopyrimidine.</text>
        <dbReference type="EC" id="3.2.2.23"/>
    </reaction>
</comment>
<evidence type="ECO:0000256" key="6">
    <source>
        <dbReference type="ARBA" id="ARBA00022801"/>
    </source>
</evidence>
<evidence type="ECO:0000256" key="12">
    <source>
        <dbReference type="ARBA" id="ARBA00023295"/>
    </source>
</evidence>
<keyword evidence="5 14" id="KW-0863">Zinc-finger</keyword>
<dbReference type="SUPFAM" id="SSF46946">
    <property type="entry name" value="S13-like H2TH domain"/>
    <property type="match status" value="1"/>
</dbReference>
<feature type="domain" description="FPG-type" evidence="15">
    <location>
        <begin position="237"/>
        <end position="271"/>
    </location>
</feature>
<keyword evidence="12" id="KW-0326">Glycosidase</keyword>
<evidence type="ECO:0000256" key="9">
    <source>
        <dbReference type="ARBA" id="ARBA00023204"/>
    </source>
</evidence>
<dbReference type="InterPro" id="IPR015887">
    <property type="entry name" value="DNA_glyclase_Znf_dom_DNA_BS"/>
</dbReference>
<keyword evidence="6" id="KW-0378">Hydrolase</keyword>
<evidence type="ECO:0000256" key="2">
    <source>
        <dbReference type="ARBA" id="ARBA00009409"/>
    </source>
</evidence>
<dbReference type="PROSITE" id="PS01242">
    <property type="entry name" value="ZF_FPG_1"/>
    <property type="match status" value="1"/>
</dbReference>
<dbReference type="SMART" id="SM00898">
    <property type="entry name" value="Fapy_DNA_glyco"/>
    <property type="match status" value="1"/>
</dbReference>
<keyword evidence="9" id="KW-0234">DNA repair</keyword>
<sequence>MPELPELDAAVEQLRDRVVGHRFREFQVVAFSVLKTAEPPHTSLAGRKLTGVSRRGKFLLMEAEGRHAVVHLALAGWFKLGEGMASGKPPARSGPLAVRLDFEGDDAARLDFTEQGKRKSMALWITDNPNSLERLQRLGPEADAVTLDEFAETLSGTASRLKTILTDQTVMAGIGNAWSDEILHRAKLSPFAAANKVNAEQVRTLHAALQEVLTEAKAALTNVPLDRIKATKKSLFGVHDRAGQACAVCGGTVAEVSYVDRSMQYCPTCQTDGKKLSDRRMDRLLK</sequence>
<dbReference type="PANTHER" id="PTHR22993">
    <property type="entry name" value="FORMAMIDOPYRIMIDINE-DNA GLYCOSYLASE"/>
    <property type="match status" value="1"/>
</dbReference>
<feature type="domain" description="Formamidopyrimidine-DNA glycosylase catalytic" evidence="16">
    <location>
        <begin position="2"/>
        <end position="94"/>
    </location>
</feature>
<proteinExistence type="inferred from homology"/>
<keyword evidence="8" id="KW-0238">DNA-binding</keyword>
<keyword evidence="10" id="KW-0456">Lyase</keyword>
<dbReference type="Gene3D" id="3.20.190.10">
    <property type="entry name" value="MutM-like, N-terminal"/>
    <property type="match status" value="1"/>
</dbReference>
<dbReference type="RefSeq" id="WP_344224017.1">
    <property type="nucleotide sequence ID" value="NZ_BAAAQA010000012.1"/>
</dbReference>
<evidence type="ECO:0000256" key="10">
    <source>
        <dbReference type="ARBA" id="ARBA00023239"/>
    </source>
</evidence>
<evidence type="ECO:0000313" key="17">
    <source>
        <dbReference type="EMBL" id="GAA2114104.1"/>
    </source>
</evidence>